<dbReference type="PROSITE" id="PS50011">
    <property type="entry name" value="PROTEIN_KINASE_DOM"/>
    <property type="match status" value="1"/>
</dbReference>
<dbReference type="EC" id="2.7.11.1" evidence="1"/>
<keyword evidence="3" id="KW-0808">Transferase</keyword>
<dbReference type="Gene3D" id="3.30.200.20">
    <property type="entry name" value="Phosphorylase Kinase, domain 1"/>
    <property type="match status" value="1"/>
</dbReference>
<dbReference type="EMBL" id="JAATEO010000002">
    <property type="protein sequence ID" value="NJP31028.1"/>
    <property type="molecule type" value="Genomic_DNA"/>
</dbReference>
<evidence type="ECO:0000256" key="7">
    <source>
        <dbReference type="SAM" id="MobiDB-lite"/>
    </source>
</evidence>
<dbReference type="PANTHER" id="PTHR43289">
    <property type="entry name" value="MITOGEN-ACTIVATED PROTEIN KINASE KINASE KINASE 20-RELATED"/>
    <property type="match status" value="1"/>
</dbReference>
<name>A0ABX0Z4N6_9ACTN</name>
<evidence type="ECO:0000256" key="1">
    <source>
        <dbReference type="ARBA" id="ARBA00012513"/>
    </source>
</evidence>
<dbReference type="InterPro" id="IPR000719">
    <property type="entry name" value="Prot_kinase_dom"/>
</dbReference>
<feature type="region of interest" description="Disordered" evidence="7">
    <location>
        <begin position="266"/>
        <end position="314"/>
    </location>
</feature>
<organism evidence="9 10">
    <name type="scientific">Micromonospora thermarum</name>
    <dbReference type="NCBI Taxonomy" id="2720024"/>
    <lineage>
        <taxon>Bacteria</taxon>
        <taxon>Bacillati</taxon>
        <taxon>Actinomycetota</taxon>
        <taxon>Actinomycetes</taxon>
        <taxon>Micromonosporales</taxon>
        <taxon>Micromonosporaceae</taxon>
        <taxon>Micromonospora</taxon>
    </lineage>
</organism>
<dbReference type="PANTHER" id="PTHR43289:SF6">
    <property type="entry name" value="SERINE_THREONINE-PROTEIN KINASE NEKL-3"/>
    <property type="match status" value="1"/>
</dbReference>
<evidence type="ECO:0000256" key="2">
    <source>
        <dbReference type="ARBA" id="ARBA00022527"/>
    </source>
</evidence>
<dbReference type="InterPro" id="IPR011009">
    <property type="entry name" value="Kinase-like_dom_sf"/>
</dbReference>
<evidence type="ECO:0000256" key="5">
    <source>
        <dbReference type="ARBA" id="ARBA00022777"/>
    </source>
</evidence>
<feature type="compositionally biased region" description="Low complexity" evidence="7">
    <location>
        <begin position="266"/>
        <end position="300"/>
    </location>
</feature>
<keyword evidence="5 9" id="KW-0418">Kinase</keyword>
<feature type="compositionally biased region" description="Low complexity" evidence="7">
    <location>
        <begin position="390"/>
        <end position="437"/>
    </location>
</feature>
<evidence type="ECO:0000313" key="10">
    <source>
        <dbReference type="Proteomes" id="UP000783871"/>
    </source>
</evidence>
<dbReference type="SUPFAM" id="SSF56112">
    <property type="entry name" value="Protein kinase-like (PK-like)"/>
    <property type="match status" value="1"/>
</dbReference>
<evidence type="ECO:0000259" key="8">
    <source>
        <dbReference type="PROSITE" id="PS50011"/>
    </source>
</evidence>
<evidence type="ECO:0000313" key="9">
    <source>
        <dbReference type="EMBL" id="NJP31028.1"/>
    </source>
</evidence>
<feature type="domain" description="Protein kinase" evidence="8">
    <location>
        <begin position="12"/>
        <end position="285"/>
    </location>
</feature>
<dbReference type="PROSITE" id="PS00108">
    <property type="entry name" value="PROTEIN_KINASE_ST"/>
    <property type="match status" value="1"/>
</dbReference>
<feature type="region of interest" description="Disordered" evidence="7">
    <location>
        <begin position="342"/>
        <end position="445"/>
    </location>
</feature>
<dbReference type="Proteomes" id="UP000783871">
    <property type="component" value="Unassembled WGS sequence"/>
</dbReference>
<gene>
    <name evidence="9" type="ORF">HCJ94_03270</name>
</gene>
<dbReference type="GO" id="GO:0016301">
    <property type="term" value="F:kinase activity"/>
    <property type="evidence" value="ECO:0007669"/>
    <property type="project" value="UniProtKB-KW"/>
</dbReference>
<comment type="caution">
    <text evidence="9">The sequence shown here is derived from an EMBL/GenBank/DDBJ whole genome shotgun (WGS) entry which is preliminary data.</text>
</comment>
<keyword evidence="4" id="KW-0547">Nucleotide-binding</keyword>
<protein>
    <recommendedName>
        <fullName evidence="1">non-specific serine/threonine protein kinase</fullName>
        <ecNumber evidence="1">2.7.11.1</ecNumber>
    </recommendedName>
</protein>
<dbReference type="RefSeq" id="WP_167999430.1">
    <property type="nucleotide sequence ID" value="NZ_JAATEO010000002.1"/>
</dbReference>
<sequence>MPDVGDLIGDRYRLADRIAAGGMGEVWRAVDATLNRTVAVKMLHTRFIEEASAGERFRREARAMAALRHPNVAEVYDYGEAPLPGTSGLAYIVMAYVQGQPLSERIAELGRLGTAETLSIVAQTARALQAAHDVGVVHRDVKPGNLIIEPDGHVVLVDFGIAHSPEATSLTAANQVVGTALYMAPEQLSRNAITPAADIYALGAVAYHCLAGHPPFPGENPVAVALRRLDEEPPPLPDHVPAAVRDLVATAMAKDPDHRFPTAAAMADTAEAASGSPASPTAPALAAVAPAAPEPAGAATRSPEAARRPGQGAGARRGITVAALALLATAAAAAVLADRTGWSPGPSDVPSPSAVTPKPDSGGGDPGNAPSGVRSARPDPDLTTTPAVRGSEPASGPSSAGPGATPSATVRTSAAPTATTVEPTPEPTGDTDTGSPTASPPAPTP</sequence>
<evidence type="ECO:0000256" key="3">
    <source>
        <dbReference type="ARBA" id="ARBA00022679"/>
    </source>
</evidence>
<proteinExistence type="predicted"/>
<keyword evidence="2" id="KW-0723">Serine/threonine-protein kinase</keyword>
<dbReference type="InterPro" id="IPR008271">
    <property type="entry name" value="Ser/Thr_kinase_AS"/>
</dbReference>
<keyword evidence="10" id="KW-1185">Reference proteome</keyword>
<dbReference type="Gene3D" id="1.10.510.10">
    <property type="entry name" value="Transferase(Phosphotransferase) domain 1"/>
    <property type="match status" value="1"/>
</dbReference>
<reference evidence="9 10" key="1">
    <citation type="submission" date="2020-03" db="EMBL/GenBank/DDBJ databases">
        <title>WGS of actinomycetes isolated from Thailand.</title>
        <authorList>
            <person name="Thawai C."/>
        </authorList>
    </citation>
    <scope>NUCLEOTIDE SEQUENCE [LARGE SCALE GENOMIC DNA]</scope>
    <source>
        <strain evidence="9 10">HSS6-12</strain>
    </source>
</reference>
<dbReference type="SMART" id="SM00220">
    <property type="entry name" value="S_TKc"/>
    <property type="match status" value="1"/>
</dbReference>
<dbReference type="CDD" id="cd14014">
    <property type="entry name" value="STKc_PknB_like"/>
    <property type="match status" value="1"/>
</dbReference>
<keyword evidence="6" id="KW-0067">ATP-binding</keyword>
<evidence type="ECO:0000256" key="6">
    <source>
        <dbReference type="ARBA" id="ARBA00022840"/>
    </source>
</evidence>
<evidence type="ECO:0000256" key="4">
    <source>
        <dbReference type="ARBA" id="ARBA00022741"/>
    </source>
</evidence>
<accession>A0ABX0Z4N6</accession>
<dbReference type="Pfam" id="PF00069">
    <property type="entry name" value="Pkinase"/>
    <property type="match status" value="1"/>
</dbReference>